<dbReference type="EMBL" id="MHQS01000003">
    <property type="protein sequence ID" value="OHA09360.1"/>
    <property type="molecule type" value="Genomic_DNA"/>
</dbReference>
<dbReference type="Proteomes" id="UP000176705">
    <property type="component" value="Unassembled WGS sequence"/>
</dbReference>
<evidence type="ECO:0000313" key="2">
    <source>
        <dbReference type="Proteomes" id="UP000176705"/>
    </source>
</evidence>
<dbReference type="AlphaFoldDB" id="A0A1G2LCM8"/>
<organism evidence="1 2">
    <name type="scientific">Candidatus Sungbacteria bacterium RIFCSPLOWO2_01_FULL_59_16</name>
    <dbReference type="NCBI Taxonomy" id="1802280"/>
    <lineage>
        <taxon>Bacteria</taxon>
        <taxon>Candidatus Sungiibacteriota</taxon>
    </lineage>
</organism>
<dbReference type="STRING" id="1802280.A3B37_02235"/>
<evidence type="ECO:0000313" key="1">
    <source>
        <dbReference type="EMBL" id="OHA09360.1"/>
    </source>
</evidence>
<comment type="caution">
    <text evidence="1">The sequence shown here is derived from an EMBL/GenBank/DDBJ whole genome shotgun (WGS) entry which is preliminary data.</text>
</comment>
<reference evidence="1 2" key="1">
    <citation type="journal article" date="2016" name="Nat. Commun.">
        <title>Thousands of microbial genomes shed light on interconnected biogeochemical processes in an aquifer system.</title>
        <authorList>
            <person name="Anantharaman K."/>
            <person name="Brown C.T."/>
            <person name="Hug L.A."/>
            <person name="Sharon I."/>
            <person name="Castelle C.J."/>
            <person name="Probst A.J."/>
            <person name="Thomas B.C."/>
            <person name="Singh A."/>
            <person name="Wilkins M.J."/>
            <person name="Karaoz U."/>
            <person name="Brodie E.L."/>
            <person name="Williams K.H."/>
            <person name="Hubbard S.S."/>
            <person name="Banfield J.F."/>
        </authorList>
    </citation>
    <scope>NUCLEOTIDE SEQUENCE [LARGE SCALE GENOMIC DNA]</scope>
</reference>
<gene>
    <name evidence="1" type="ORF">A3B37_02235</name>
</gene>
<name>A0A1G2LCM8_9BACT</name>
<sequence length="133" mass="15300">MLQRRKISDRHASLPLAFRERKEELLTTLAARQETDTQVAKVLRQAFARNAEETEVTEEAIRTLGELPTDDQVHIAIMLLYGYEDGWTMREMLPIVREALVRHAAVGHPAFDEEELEKVSQSLGLIRRYTEAL</sequence>
<proteinExistence type="predicted"/>
<protein>
    <submittedName>
        <fullName evidence="1">Uncharacterized protein</fullName>
    </submittedName>
</protein>
<accession>A0A1G2LCM8</accession>